<protein>
    <submittedName>
        <fullName evidence="1">Uncharacterized protein</fullName>
    </submittedName>
</protein>
<dbReference type="EMBL" id="FQWS01000013">
    <property type="protein sequence ID" value="SHH81067.1"/>
    <property type="molecule type" value="Genomic_DNA"/>
</dbReference>
<proteinExistence type="predicted"/>
<keyword evidence="2" id="KW-1185">Reference proteome</keyword>
<evidence type="ECO:0000313" key="2">
    <source>
        <dbReference type="Proteomes" id="UP000184522"/>
    </source>
</evidence>
<accession>A0A1M5W0R1</accession>
<dbReference type="AlphaFoldDB" id="A0A1M5W0R1"/>
<name>A0A1M5W0R1_9FLAO</name>
<dbReference type="Proteomes" id="UP000184522">
    <property type="component" value="Unassembled WGS sequence"/>
</dbReference>
<reference evidence="2" key="1">
    <citation type="submission" date="2016-11" db="EMBL/GenBank/DDBJ databases">
        <authorList>
            <person name="Varghese N."/>
            <person name="Submissions S."/>
        </authorList>
    </citation>
    <scope>NUCLEOTIDE SEQUENCE [LARGE SCALE GENOMIC DNA]</scope>
    <source>
        <strain evidence="2">DSM 25330</strain>
    </source>
</reference>
<gene>
    <name evidence="1" type="ORF">SAMN05444148_2864</name>
</gene>
<evidence type="ECO:0000313" key="1">
    <source>
        <dbReference type="EMBL" id="SHH81067.1"/>
    </source>
</evidence>
<organism evidence="1 2">
    <name type="scientific">Winogradskyella jejuensis</name>
    <dbReference type="NCBI Taxonomy" id="1089305"/>
    <lineage>
        <taxon>Bacteria</taxon>
        <taxon>Pseudomonadati</taxon>
        <taxon>Bacteroidota</taxon>
        <taxon>Flavobacteriia</taxon>
        <taxon>Flavobacteriales</taxon>
        <taxon>Flavobacteriaceae</taxon>
        <taxon>Winogradskyella</taxon>
    </lineage>
</organism>
<feature type="non-terminal residue" evidence="1">
    <location>
        <position position="1"/>
    </location>
</feature>
<sequence>LRRNDTRVPFRNETIAKTVGNNYEKEPTYTISACF</sequence>